<accession>A0A0F9F5K1</accession>
<proteinExistence type="predicted"/>
<sequence length="66" mass="7409">MAVKYTNNFNFPLLTDGGKSWGAVINGVFFDLDEMLGDANILVYDILTYENEILVYEGDVLKINSD</sequence>
<comment type="caution">
    <text evidence="1">The sequence shown here is derived from an EMBL/GenBank/DDBJ whole genome shotgun (WGS) entry which is preliminary data.</text>
</comment>
<protein>
    <submittedName>
        <fullName evidence="1">Uncharacterized protein</fullName>
    </submittedName>
</protein>
<gene>
    <name evidence="1" type="ORF">LCGC14_1993510</name>
</gene>
<reference evidence="1" key="1">
    <citation type="journal article" date="2015" name="Nature">
        <title>Complex archaea that bridge the gap between prokaryotes and eukaryotes.</title>
        <authorList>
            <person name="Spang A."/>
            <person name="Saw J.H."/>
            <person name="Jorgensen S.L."/>
            <person name="Zaremba-Niedzwiedzka K."/>
            <person name="Martijn J."/>
            <person name="Lind A.E."/>
            <person name="van Eijk R."/>
            <person name="Schleper C."/>
            <person name="Guy L."/>
            <person name="Ettema T.J."/>
        </authorList>
    </citation>
    <scope>NUCLEOTIDE SEQUENCE</scope>
</reference>
<name>A0A0F9F5K1_9ZZZZ</name>
<dbReference type="AlphaFoldDB" id="A0A0F9F5K1"/>
<evidence type="ECO:0000313" key="1">
    <source>
        <dbReference type="EMBL" id="KKL81563.1"/>
    </source>
</evidence>
<organism evidence="1">
    <name type="scientific">marine sediment metagenome</name>
    <dbReference type="NCBI Taxonomy" id="412755"/>
    <lineage>
        <taxon>unclassified sequences</taxon>
        <taxon>metagenomes</taxon>
        <taxon>ecological metagenomes</taxon>
    </lineage>
</organism>
<dbReference type="EMBL" id="LAZR01022525">
    <property type="protein sequence ID" value="KKL81563.1"/>
    <property type="molecule type" value="Genomic_DNA"/>
</dbReference>